<comment type="caution">
    <text evidence="3">The sequence shown here is derived from an EMBL/GenBank/DDBJ whole genome shotgun (WGS) entry which is preliminary data.</text>
</comment>
<reference evidence="3" key="1">
    <citation type="journal article" date="2023" name="Int. J. Syst. Evol. Microbiol.">
        <title>Sinisalibacter aestuarii sp. nov., isolated from estuarine sediment of the Arakawa River.</title>
        <authorList>
            <person name="Arafat S.T."/>
            <person name="Hirano S."/>
            <person name="Sato A."/>
            <person name="Takeuchi K."/>
            <person name="Yasuda T."/>
            <person name="Terahara T."/>
            <person name="Hamada M."/>
            <person name="Kobayashi T."/>
        </authorList>
    </citation>
    <scope>NUCLEOTIDE SEQUENCE</scope>
    <source>
        <strain evidence="3">B-399</strain>
    </source>
</reference>
<evidence type="ECO:0000256" key="1">
    <source>
        <dbReference type="ARBA" id="ARBA00006817"/>
    </source>
</evidence>
<dbReference type="Gene3D" id="3.30.530.20">
    <property type="match status" value="1"/>
</dbReference>
<dbReference type="EMBL" id="BROH01000006">
    <property type="protein sequence ID" value="GKY88498.1"/>
    <property type="molecule type" value="Genomic_DNA"/>
</dbReference>
<dbReference type="Proteomes" id="UP001144205">
    <property type="component" value="Unassembled WGS sequence"/>
</dbReference>
<gene>
    <name evidence="3" type="ORF">STA1M1_23670</name>
</gene>
<dbReference type="SUPFAM" id="SSF55961">
    <property type="entry name" value="Bet v1-like"/>
    <property type="match status" value="1"/>
</dbReference>
<feature type="domain" description="Activator of Hsp90 ATPase homologue 1/2-like C-terminal" evidence="2">
    <location>
        <begin position="13"/>
        <end position="134"/>
    </location>
</feature>
<comment type="similarity">
    <text evidence="1">Belongs to the AHA1 family.</text>
</comment>
<name>A0ABQ5LUQ5_9RHOB</name>
<evidence type="ECO:0000259" key="2">
    <source>
        <dbReference type="Pfam" id="PF08327"/>
    </source>
</evidence>
<evidence type="ECO:0000313" key="4">
    <source>
        <dbReference type="Proteomes" id="UP001144205"/>
    </source>
</evidence>
<sequence length="138" mass="15358">MTGQTIAIDATIDAPLDKVWRCYTDPAHITQWNFAADDWCCPTASNDVRVGGRYAARMEAKDGSFGFDFEATYTEVSEQEKLSYTMEDGRTVTTSFEPAGAGTRVATIFEAEAQNPVEMQRDGWQAILNNFKKHTETA</sequence>
<dbReference type="RefSeq" id="WP_281842536.1">
    <property type="nucleotide sequence ID" value="NZ_BROH01000006.1"/>
</dbReference>
<protein>
    <submittedName>
        <fullName evidence="3">Activator of HSP90 ATPase</fullName>
    </submittedName>
</protein>
<dbReference type="InterPro" id="IPR023393">
    <property type="entry name" value="START-like_dom_sf"/>
</dbReference>
<keyword evidence="4" id="KW-1185">Reference proteome</keyword>
<accession>A0ABQ5LUQ5</accession>
<dbReference type="Pfam" id="PF08327">
    <property type="entry name" value="AHSA1"/>
    <property type="match status" value="1"/>
</dbReference>
<evidence type="ECO:0000313" key="3">
    <source>
        <dbReference type="EMBL" id="GKY88498.1"/>
    </source>
</evidence>
<dbReference type="InterPro" id="IPR013538">
    <property type="entry name" value="ASHA1/2-like_C"/>
</dbReference>
<dbReference type="CDD" id="cd08897">
    <property type="entry name" value="SRPBCC_CalC_Aha1-like_4"/>
    <property type="match status" value="1"/>
</dbReference>
<proteinExistence type="inferred from homology"/>
<organism evidence="3 4">
    <name type="scientific">Sinisalibacter aestuarii</name>
    <dbReference type="NCBI Taxonomy" id="2949426"/>
    <lineage>
        <taxon>Bacteria</taxon>
        <taxon>Pseudomonadati</taxon>
        <taxon>Pseudomonadota</taxon>
        <taxon>Alphaproteobacteria</taxon>
        <taxon>Rhodobacterales</taxon>
        <taxon>Roseobacteraceae</taxon>
        <taxon>Sinisalibacter</taxon>
    </lineage>
</organism>